<dbReference type="AlphaFoldDB" id="A0AAW0NS60"/>
<feature type="compositionally biased region" description="Basic and acidic residues" evidence="6">
    <location>
        <begin position="261"/>
        <end position="274"/>
    </location>
</feature>
<dbReference type="EMBL" id="JBBPFD010000014">
    <property type="protein sequence ID" value="KAK7898931.1"/>
    <property type="molecule type" value="Genomic_DNA"/>
</dbReference>
<dbReference type="Proteomes" id="UP001460270">
    <property type="component" value="Unassembled WGS sequence"/>
</dbReference>
<dbReference type="GO" id="GO:0007165">
    <property type="term" value="P:signal transduction"/>
    <property type="evidence" value="ECO:0007669"/>
    <property type="project" value="InterPro"/>
</dbReference>
<evidence type="ECO:0000256" key="1">
    <source>
        <dbReference type="ARBA" id="ARBA00004300"/>
    </source>
</evidence>
<keyword evidence="3 5" id="KW-0175">Coiled coil</keyword>
<feature type="region of interest" description="Disordered" evidence="6">
    <location>
        <begin position="261"/>
        <end position="291"/>
    </location>
</feature>
<keyword evidence="2" id="KW-0963">Cytoplasm</keyword>
<dbReference type="GO" id="GO:0060090">
    <property type="term" value="F:molecular adaptor activity"/>
    <property type="evidence" value="ECO:0007669"/>
    <property type="project" value="InterPro"/>
</dbReference>
<organism evidence="7 8">
    <name type="scientific">Mugilogobius chulae</name>
    <name type="common">yellowstripe goby</name>
    <dbReference type="NCBI Taxonomy" id="88201"/>
    <lineage>
        <taxon>Eukaryota</taxon>
        <taxon>Metazoa</taxon>
        <taxon>Chordata</taxon>
        <taxon>Craniata</taxon>
        <taxon>Vertebrata</taxon>
        <taxon>Euteleostomi</taxon>
        <taxon>Actinopterygii</taxon>
        <taxon>Neopterygii</taxon>
        <taxon>Teleostei</taxon>
        <taxon>Neoteleostei</taxon>
        <taxon>Acanthomorphata</taxon>
        <taxon>Gobiaria</taxon>
        <taxon>Gobiiformes</taxon>
        <taxon>Gobioidei</taxon>
        <taxon>Gobiidae</taxon>
        <taxon>Gobionellinae</taxon>
        <taxon>Mugilogobius</taxon>
    </lineage>
</organism>
<dbReference type="InterPro" id="IPR028745">
    <property type="entry name" value="AKAP9/Pericentrin"/>
</dbReference>
<keyword evidence="8" id="KW-1185">Reference proteome</keyword>
<dbReference type="PANTHER" id="PTHR44981">
    <property type="entry name" value="PERICENTRIN-LIKE PROTEIN, ISOFORM F"/>
    <property type="match status" value="1"/>
</dbReference>
<accession>A0AAW0NS60</accession>
<keyword evidence="4" id="KW-0206">Cytoskeleton</keyword>
<name>A0AAW0NS60_9GOBI</name>
<proteinExistence type="predicted"/>
<comment type="subcellular location">
    <subcellularLocation>
        <location evidence="1">Cytoplasm</location>
        <location evidence="1">Cytoskeleton</location>
        <location evidence="1">Microtubule organizing center</location>
        <location evidence="1">Centrosome</location>
    </subcellularLocation>
</comment>
<evidence type="ECO:0000313" key="8">
    <source>
        <dbReference type="Proteomes" id="UP001460270"/>
    </source>
</evidence>
<evidence type="ECO:0000256" key="2">
    <source>
        <dbReference type="ARBA" id="ARBA00022490"/>
    </source>
</evidence>
<feature type="region of interest" description="Disordered" evidence="6">
    <location>
        <begin position="1"/>
        <end position="103"/>
    </location>
</feature>
<comment type="caution">
    <text evidence="7">The sequence shown here is derived from an EMBL/GenBank/DDBJ whole genome shotgun (WGS) entry which is preliminary data.</text>
</comment>
<feature type="compositionally biased region" description="Basic and acidic residues" evidence="6">
    <location>
        <begin position="1"/>
        <end position="31"/>
    </location>
</feature>
<evidence type="ECO:0000313" key="7">
    <source>
        <dbReference type="EMBL" id="KAK7898931.1"/>
    </source>
</evidence>
<sequence length="540" mass="62674">MEDEERQKKLEAGKAKLAEYRQRKAQADSQRKQKRKKKKPVEGDSEGDSLDEPTAPGHDGEDGTHPPTTEFSLHKTLRSGETVRHDQTYTIEPESEVSTTAEDYSSEVNGCLEMTLNLSSKEFIWEEVDPMERVTRGGSLQELEDALAEKAREVEELSRELEEMRGGFGADGVQQLQDFEAALKQRDGIITQLTANLQQAREEKDEIMKEFLELTEQSQRLQIQFQQLQAGESLRNSSHSSTAADLLQARQQLVQLQQQLQDRDRERDLERDQRLQAQSTEDAETVSRLQQRINDLEMERRRAEESLNEKDLLIAEQEKTILNHEQSLKELRVSEETFAQTLKEKTQILLEQSAIISEHEQSLNQLRSELARAAGETNMQQTDEKEKIIAEKDRVIIERDYSITQLEDELESSEKRIHDLSQRMATKEVELERCLESLENTKSDLESCENELNNCKLHLEKERSELETCKNELSLSKQKERMSSNEIMQLMGTVEDLQKRCHQGVCRKTKRFRKFKWTPRGGWKFSEQSWTRCTDSRLSR</sequence>
<evidence type="ECO:0008006" key="9">
    <source>
        <dbReference type="Google" id="ProtNLM"/>
    </source>
</evidence>
<gene>
    <name evidence="7" type="ORF">WMY93_019784</name>
</gene>
<dbReference type="PANTHER" id="PTHR44981:SF1">
    <property type="entry name" value="A-KINASE ANCHOR PROTEIN 9"/>
    <property type="match status" value="1"/>
</dbReference>
<evidence type="ECO:0000256" key="3">
    <source>
        <dbReference type="ARBA" id="ARBA00023054"/>
    </source>
</evidence>
<evidence type="ECO:0000256" key="5">
    <source>
        <dbReference type="SAM" id="Coils"/>
    </source>
</evidence>
<reference evidence="8" key="1">
    <citation type="submission" date="2024-04" db="EMBL/GenBank/DDBJ databases">
        <title>Salinicola lusitanus LLJ914,a marine bacterium isolated from the Okinawa Trough.</title>
        <authorList>
            <person name="Li J."/>
        </authorList>
    </citation>
    <scope>NUCLEOTIDE SEQUENCE [LARGE SCALE GENOMIC DNA]</scope>
</reference>
<feature type="coiled-coil region" evidence="5">
    <location>
        <begin position="403"/>
        <end position="479"/>
    </location>
</feature>
<protein>
    <recommendedName>
        <fullName evidence="9">A-kinase anchor protein 9</fullName>
    </recommendedName>
</protein>
<evidence type="ECO:0000256" key="4">
    <source>
        <dbReference type="ARBA" id="ARBA00023212"/>
    </source>
</evidence>
<evidence type="ECO:0000256" key="6">
    <source>
        <dbReference type="SAM" id="MobiDB-lite"/>
    </source>
</evidence>
<dbReference type="GO" id="GO:0005813">
    <property type="term" value="C:centrosome"/>
    <property type="evidence" value="ECO:0007669"/>
    <property type="project" value="UniProtKB-SubCell"/>
</dbReference>